<dbReference type="EMBL" id="ML996144">
    <property type="protein sequence ID" value="KAF2734729.1"/>
    <property type="molecule type" value="Genomic_DNA"/>
</dbReference>
<protein>
    <submittedName>
        <fullName evidence="2">Uncharacterized protein</fullName>
    </submittedName>
</protein>
<reference evidence="2" key="1">
    <citation type="journal article" date="2020" name="Stud. Mycol.">
        <title>101 Dothideomycetes genomes: a test case for predicting lifestyles and emergence of pathogens.</title>
        <authorList>
            <person name="Haridas S."/>
            <person name="Albert R."/>
            <person name="Binder M."/>
            <person name="Bloem J."/>
            <person name="Labutti K."/>
            <person name="Salamov A."/>
            <person name="Andreopoulos B."/>
            <person name="Baker S."/>
            <person name="Barry K."/>
            <person name="Bills G."/>
            <person name="Bluhm B."/>
            <person name="Cannon C."/>
            <person name="Castanera R."/>
            <person name="Culley D."/>
            <person name="Daum C."/>
            <person name="Ezra D."/>
            <person name="Gonzalez J."/>
            <person name="Henrissat B."/>
            <person name="Kuo A."/>
            <person name="Liang C."/>
            <person name="Lipzen A."/>
            <person name="Lutzoni F."/>
            <person name="Magnuson J."/>
            <person name="Mondo S."/>
            <person name="Nolan M."/>
            <person name="Ohm R."/>
            <person name="Pangilinan J."/>
            <person name="Park H.-J."/>
            <person name="Ramirez L."/>
            <person name="Alfaro M."/>
            <person name="Sun H."/>
            <person name="Tritt A."/>
            <person name="Yoshinaga Y."/>
            <person name="Zwiers L.-H."/>
            <person name="Turgeon B."/>
            <person name="Goodwin S."/>
            <person name="Spatafora J."/>
            <person name="Crous P."/>
            <person name="Grigoriev I."/>
        </authorList>
    </citation>
    <scope>NUCLEOTIDE SEQUENCE</scope>
    <source>
        <strain evidence="2">CBS 125425</strain>
    </source>
</reference>
<organism evidence="2 3">
    <name type="scientific">Polyplosphaeria fusca</name>
    <dbReference type="NCBI Taxonomy" id="682080"/>
    <lineage>
        <taxon>Eukaryota</taxon>
        <taxon>Fungi</taxon>
        <taxon>Dikarya</taxon>
        <taxon>Ascomycota</taxon>
        <taxon>Pezizomycotina</taxon>
        <taxon>Dothideomycetes</taxon>
        <taxon>Pleosporomycetidae</taxon>
        <taxon>Pleosporales</taxon>
        <taxon>Tetraplosphaeriaceae</taxon>
        <taxon>Polyplosphaeria</taxon>
    </lineage>
</organism>
<accession>A0A9P4V1P1</accession>
<dbReference type="AlphaFoldDB" id="A0A9P4V1P1"/>
<name>A0A9P4V1P1_9PLEO</name>
<evidence type="ECO:0000313" key="3">
    <source>
        <dbReference type="Proteomes" id="UP000799444"/>
    </source>
</evidence>
<gene>
    <name evidence="2" type="ORF">EJ04DRAFT_492980</name>
</gene>
<feature type="region of interest" description="Disordered" evidence="1">
    <location>
        <begin position="1"/>
        <end position="21"/>
    </location>
</feature>
<proteinExistence type="predicted"/>
<evidence type="ECO:0000313" key="2">
    <source>
        <dbReference type="EMBL" id="KAF2734729.1"/>
    </source>
</evidence>
<sequence length="282" mass="31920">MPNLGASKYAPSSARDTRTPAETLAETRAQRLINDKEKASRLLSRLRWKAETLIMSYNRAIELQRAEHYDTELRFPYTHGMENKQSSSHFHADFFEYYTLLERFITLSLSILGVQVPEGLADVTRAQNVNALKWVTNPSLQQNRPLANHAFHANLLAALDEPEGPLYAALGAQDVRIQLGTAKEWRNKWKDDSEKLSGASKGSTSLANKTKASFELGNLELHQMLQTILHGCEKALQVVQAKQNADPNTYTAKDFENMQFEEMELVMDDVPVEYMDDAMDLD</sequence>
<evidence type="ECO:0000256" key="1">
    <source>
        <dbReference type="SAM" id="MobiDB-lite"/>
    </source>
</evidence>
<keyword evidence="3" id="KW-1185">Reference proteome</keyword>
<dbReference type="OrthoDB" id="3858188at2759"/>
<comment type="caution">
    <text evidence="2">The sequence shown here is derived from an EMBL/GenBank/DDBJ whole genome shotgun (WGS) entry which is preliminary data.</text>
</comment>
<dbReference type="Proteomes" id="UP000799444">
    <property type="component" value="Unassembled WGS sequence"/>
</dbReference>